<reference evidence="1 2" key="1">
    <citation type="submission" date="2020-02" db="EMBL/GenBank/DDBJ databases">
        <title>Genomic and physiological characterization of two novel Nitrospinaceae genera.</title>
        <authorList>
            <person name="Mueller A.J."/>
            <person name="Jung M.-Y."/>
            <person name="Strachan C.R."/>
            <person name="Herbold C.W."/>
            <person name="Kirkegaard R.H."/>
            <person name="Daims H."/>
        </authorList>
    </citation>
    <scope>NUCLEOTIDE SEQUENCE [LARGE SCALE GENOMIC DNA]</scope>
    <source>
        <strain evidence="1">EB</strain>
    </source>
</reference>
<name>A0A7T0BWU4_9BACT</name>
<gene>
    <name evidence="1" type="ORF">G3M70_11070</name>
</gene>
<dbReference type="KEGG" id="nli:G3M70_11070"/>
<proteinExistence type="predicted"/>
<evidence type="ECO:0000313" key="1">
    <source>
        <dbReference type="EMBL" id="QPJ62379.1"/>
    </source>
</evidence>
<dbReference type="Proteomes" id="UP000594688">
    <property type="component" value="Chromosome"/>
</dbReference>
<protein>
    <submittedName>
        <fullName evidence="1">Uncharacterized protein</fullName>
    </submittedName>
</protein>
<evidence type="ECO:0000313" key="2">
    <source>
        <dbReference type="Proteomes" id="UP000594688"/>
    </source>
</evidence>
<dbReference type="AlphaFoldDB" id="A0A7T0BWU4"/>
<sequence>MIESKLSKSQYLRGLQCHKKLWLYRNRKDLLEEPDAAQQALFDTGTAVGLLAQQLFPGGEEIRFEEGNFDDKIQRTKDLIESGVRTIYEATFKYKSKSIKGSGLYLTTCLKTILNKWSR</sequence>
<accession>A0A7T0BWU4</accession>
<dbReference type="EMBL" id="CP048685">
    <property type="protein sequence ID" value="QPJ62379.1"/>
    <property type="molecule type" value="Genomic_DNA"/>
</dbReference>
<organism evidence="1 2">
    <name type="scientific">Candidatus Nitronauta litoralis</name>
    <dbReference type="NCBI Taxonomy" id="2705533"/>
    <lineage>
        <taxon>Bacteria</taxon>
        <taxon>Pseudomonadati</taxon>
        <taxon>Nitrospinota/Tectimicrobiota group</taxon>
        <taxon>Nitrospinota</taxon>
        <taxon>Nitrospinia</taxon>
        <taxon>Nitrospinales</taxon>
        <taxon>Nitrospinaceae</taxon>
        <taxon>Candidatus Nitronauta</taxon>
    </lineage>
</organism>